<dbReference type="PANTHER" id="PTHR30555">
    <property type="entry name" value="HYDROPEROXIDASE I, BIFUNCTIONAL CATALASE-PEROXIDASE"/>
    <property type="match status" value="1"/>
</dbReference>
<gene>
    <name evidence="7" type="ORF">LXM26_14990</name>
</gene>
<dbReference type="PANTHER" id="PTHR30555:SF0">
    <property type="entry name" value="CATALASE-PEROXIDASE"/>
    <property type="match status" value="1"/>
</dbReference>
<reference evidence="7" key="1">
    <citation type="submission" date="2021-12" db="EMBL/GenBank/DDBJ databases">
        <title>Novel species in genus Dyadobacter.</title>
        <authorList>
            <person name="Ma C."/>
        </authorList>
    </citation>
    <scope>NUCLEOTIDE SEQUENCE</scope>
    <source>
        <strain evidence="7">LJ419</strain>
    </source>
</reference>
<dbReference type="AlphaFoldDB" id="A0A9X1PQ62"/>
<sequence>MADGFRNYRQTGLSISTEKLWIDKSQLLKLTAPELIVLVRGRRALSANFDGSKYGVFTSSAGQLINDFLLNLPRGAHFFIRRR</sequence>
<dbReference type="SUPFAM" id="SSF48113">
    <property type="entry name" value="Heme-dependent peroxidases"/>
    <property type="match status" value="1"/>
</dbReference>
<dbReference type="GO" id="GO:0042744">
    <property type="term" value="P:hydrogen peroxide catabolic process"/>
    <property type="evidence" value="ECO:0007669"/>
    <property type="project" value="TreeGrafter"/>
</dbReference>
<dbReference type="InterPro" id="IPR010255">
    <property type="entry name" value="Haem_peroxidase_sf"/>
</dbReference>
<evidence type="ECO:0000313" key="8">
    <source>
        <dbReference type="Proteomes" id="UP001139000"/>
    </source>
</evidence>
<evidence type="ECO:0000313" key="7">
    <source>
        <dbReference type="EMBL" id="MCF0062811.1"/>
    </source>
</evidence>
<protein>
    <submittedName>
        <fullName evidence="7">Uncharacterized protein</fullName>
    </submittedName>
</protein>
<comment type="caution">
    <text evidence="7">The sequence shown here is derived from an EMBL/GenBank/DDBJ whole genome shotgun (WGS) entry which is preliminary data.</text>
</comment>
<evidence type="ECO:0000256" key="5">
    <source>
        <dbReference type="ARBA" id="ARBA00023002"/>
    </source>
</evidence>
<evidence type="ECO:0000256" key="6">
    <source>
        <dbReference type="ARBA" id="ARBA00023004"/>
    </source>
</evidence>
<dbReference type="EMBL" id="JAJTTC010000003">
    <property type="protein sequence ID" value="MCF0062811.1"/>
    <property type="molecule type" value="Genomic_DNA"/>
</dbReference>
<accession>A0A9X1PQ62</accession>
<dbReference type="InterPro" id="IPR000763">
    <property type="entry name" value="Catalase_peroxidase"/>
</dbReference>
<evidence type="ECO:0000256" key="2">
    <source>
        <dbReference type="ARBA" id="ARBA00022559"/>
    </source>
</evidence>
<dbReference type="GO" id="GO:0046872">
    <property type="term" value="F:metal ion binding"/>
    <property type="evidence" value="ECO:0007669"/>
    <property type="project" value="UniProtKB-KW"/>
</dbReference>
<keyword evidence="3" id="KW-0349">Heme</keyword>
<organism evidence="7 8">
    <name type="scientific">Dyadobacter chenwenxiniae</name>
    <dbReference type="NCBI Taxonomy" id="2906456"/>
    <lineage>
        <taxon>Bacteria</taxon>
        <taxon>Pseudomonadati</taxon>
        <taxon>Bacteroidota</taxon>
        <taxon>Cytophagia</taxon>
        <taxon>Cytophagales</taxon>
        <taxon>Spirosomataceae</taxon>
        <taxon>Dyadobacter</taxon>
    </lineage>
</organism>
<keyword evidence="8" id="KW-1185">Reference proteome</keyword>
<dbReference type="GO" id="GO:0005829">
    <property type="term" value="C:cytosol"/>
    <property type="evidence" value="ECO:0007669"/>
    <property type="project" value="TreeGrafter"/>
</dbReference>
<dbReference type="Proteomes" id="UP001139000">
    <property type="component" value="Unassembled WGS sequence"/>
</dbReference>
<dbReference type="GO" id="GO:0070301">
    <property type="term" value="P:cellular response to hydrogen peroxide"/>
    <property type="evidence" value="ECO:0007669"/>
    <property type="project" value="TreeGrafter"/>
</dbReference>
<evidence type="ECO:0000256" key="1">
    <source>
        <dbReference type="ARBA" id="ARBA00001970"/>
    </source>
</evidence>
<proteinExistence type="predicted"/>
<dbReference type="GO" id="GO:0020037">
    <property type="term" value="F:heme binding"/>
    <property type="evidence" value="ECO:0007669"/>
    <property type="project" value="InterPro"/>
</dbReference>
<dbReference type="RefSeq" id="WP_234655888.1">
    <property type="nucleotide sequence ID" value="NZ_CP094997.1"/>
</dbReference>
<evidence type="ECO:0000256" key="3">
    <source>
        <dbReference type="ARBA" id="ARBA00022617"/>
    </source>
</evidence>
<keyword evidence="5" id="KW-0560">Oxidoreductase</keyword>
<dbReference type="GO" id="GO:0004096">
    <property type="term" value="F:catalase activity"/>
    <property type="evidence" value="ECO:0007669"/>
    <property type="project" value="InterPro"/>
</dbReference>
<comment type="cofactor">
    <cofactor evidence="1">
        <name>heme b</name>
        <dbReference type="ChEBI" id="CHEBI:60344"/>
    </cofactor>
</comment>
<dbReference type="Gene3D" id="1.10.420.10">
    <property type="entry name" value="Peroxidase, domain 2"/>
    <property type="match status" value="1"/>
</dbReference>
<name>A0A9X1PQ62_9BACT</name>
<keyword evidence="2" id="KW-0575">Peroxidase</keyword>
<evidence type="ECO:0000256" key="4">
    <source>
        <dbReference type="ARBA" id="ARBA00022723"/>
    </source>
</evidence>
<keyword evidence="4" id="KW-0479">Metal-binding</keyword>
<keyword evidence="6" id="KW-0408">Iron</keyword>